<dbReference type="EMBL" id="SJSK01000002">
    <property type="protein sequence ID" value="TCC92009.1"/>
    <property type="molecule type" value="Genomic_DNA"/>
</dbReference>
<feature type="transmembrane region" description="Helical" evidence="7">
    <location>
        <begin position="671"/>
        <end position="694"/>
    </location>
</feature>
<proteinExistence type="inferred from homology"/>
<keyword evidence="5 7" id="KW-0472">Membrane</keyword>
<keyword evidence="11" id="KW-1185">Reference proteome</keyword>
<comment type="similarity">
    <text evidence="6">Belongs to the ABC-4 integral membrane protein family.</text>
</comment>
<evidence type="ECO:0000256" key="4">
    <source>
        <dbReference type="ARBA" id="ARBA00022989"/>
    </source>
</evidence>
<feature type="transmembrane region" description="Helical" evidence="7">
    <location>
        <begin position="757"/>
        <end position="777"/>
    </location>
</feature>
<evidence type="ECO:0000256" key="5">
    <source>
        <dbReference type="ARBA" id="ARBA00023136"/>
    </source>
</evidence>
<feature type="domain" description="ABC3 transporter permease C-terminal" evidence="8">
    <location>
        <begin position="674"/>
        <end position="787"/>
    </location>
</feature>
<dbReference type="Proteomes" id="UP000292884">
    <property type="component" value="Unassembled WGS sequence"/>
</dbReference>
<evidence type="ECO:0000313" key="10">
    <source>
        <dbReference type="EMBL" id="TCC92009.1"/>
    </source>
</evidence>
<feature type="domain" description="ABC3 transporter permease C-terminal" evidence="8">
    <location>
        <begin position="285"/>
        <end position="398"/>
    </location>
</feature>
<feature type="transmembrane region" description="Helical" evidence="7">
    <location>
        <begin position="417"/>
        <end position="440"/>
    </location>
</feature>
<dbReference type="PANTHER" id="PTHR30572">
    <property type="entry name" value="MEMBRANE COMPONENT OF TRANSPORTER-RELATED"/>
    <property type="match status" value="1"/>
</dbReference>
<feature type="transmembrane region" description="Helical" evidence="7">
    <location>
        <begin position="715"/>
        <end position="737"/>
    </location>
</feature>
<evidence type="ECO:0000256" key="1">
    <source>
        <dbReference type="ARBA" id="ARBA00004651"/>
    </source>
</evidence>
<keyword evidence="2" id="KW-1003">Cell membrane</keyword>
<evidence type="ECO:0000259" key="9">
    <source>
        <dbReference type="Pfam" id="PF12704"/>
    </source>
</evidence>
<dbReference type="InterPro" id="IPR050250">
    <property type="entry name" value="Macrolide_Exporter_MacB"/>
</dbReference>
<accession>A0A4R0MXI8</accession>
<dbReference type="RefSeq" id="WP_131552950.1">
    <property type="nucleotide sequence ID" value="NZ_SJSK01000002.1"/>
</dbReference>
<feature type="transmembrane region" description="Helical" evidence="7">
    <location>
        <begin position="279"/>
        <end position="301"/>
    </location>
</feature>
<organism evidence="10 11">
    <name type="scientific">Pedobacter frigiditerrae</name>
    <dbReference type="NCBI Taxonomy" id="2530452"/>
    <lineage>
        <taxon>Bacteria</taxon>
        <taxon>Pseudomonadati</taxon>
        <taxon>Bacteroidota</taxon>
        <taxon>Sphingobacteriia</taxon>
        <taxon>Sphingobacteriales</taxon>
        <taxon>Sphingobacteriaceae</taxon>
        <taxon>Pedobacter</taxon>
    </lineage>
</organism>
<evidence type="ECO:0000259" key="8">
    <source>
        <dbReference type="Pfam" id="PF02687"/>
    </source>
</evidence>
<evidence type="ECO:0000313" key="11">
    <source>
        <dbReference type="Proteomes" id="UP000292884"/>
    </source>
</evidence>
<dbReference type="AlphaFoldDB" id="A0A4R0MXI8"/>
<keyword evidence="3 7" id="KW-0812">Transmembrane</keyword>
<feature type="transmembrane region" description="Helical" evidence="7">
    <location>
        <begin position="373"/>
        <end position="396"/>
    </location>
</feature>
<dbReference type="InterPro" id="IPR025857">
    <property type="entry name" value="MacB_PCD"/>
</dbReference>
<dbReference type="PANTHER" id="PTHR30572:SF4">
    <property type="entry name" value="ABC TRANSPORTER PERMEASE YTRF"/>
    <property type="match status" value="1"/>
</dbReference>
<comment type="caution">
    <text evidence="10">The sequence shown here is derived from an EMBL/GenBank/DDBJ whole genome shotgun (WGS) entry which is preliminary data.</text>
</comment>
<sequence length="794" mass="88607">MFKLNLKIALRNLWKNRGITSINVGGLAIALAAFILVMMYATYETTFDKENPNYDNIYVVGITYPEFKTYYTAAPFAKAIKQNFLEVESVGLIKESSFELTIKNGKKTLFTGKILAADYNAAKILNIQPKGGLVQPSGDVERLTYLSDKSMKTLFPSKKDNKPEMVGFGASNSGITGTIAGSIKNNLHSNFVFDGVSIGNELGNGDNYDMNNYTICLQLKSGTDVINLEQKITDLYQAELLKSKKGKRNDEIKGISAFLDPLSNLHLRPKAGNDTPYKILIALSVLGILILVIACINFTNLSIAQATKRAKEVGIKKVMGAFRLQLTTQFLVEIFMQCFVAIILALILAELILPSFNNLFQVQLTIWDLENKLFWQLPLILLVITIIAGIYPALVLSGFKPALVLKGNFSTSKQSYWLRNGLLVFQFSIAVVFIISLFTINSQLKYMQSQDVGFKTNQVVYIKNLTLFNKPAKMGSVNFEPVREKMLKIPGIQSATVATYIPGGTNGINSYSANGVKANIDFVNVEFDYFETLNIKLKEGRFFSNTFKTDTVNSAVVNETAAAKYGMKNPIGQTITGSGIEYKIVGVIKDFKSQGFEIAVQPTIYTINDPHGDYKTQIMVKIEENRMAEALAALKSQWLQINPKDGEDFRYEFLDELYGKLFKKQEQLQSVFFAAAILTIFIAILGLFAFAKYITNGRIKEIAVRKILGANDLQIFKLINKTFFVMVLVANLISWPLAYILTKKWLETFAYRVDMPILPFTLSALITILLTIVTVTIQARKAVKANPVDALKYE</sequence>
<evidence type="ECO:0000256" key="7">
    <source>
        <dbReference type="SAM" id="Phobius"/>
    </source>
</evidence>
<gene>
    <name evidence="10" type="ORF">EZ428_09750</name>
</gene>
<evidence type="ECO:0000256" key="6">
    <source>
        <dbReference type="ARBA" id="ARBA00038076"/>
    </source>
</evidence>
<reference evidence="10 11" key="1">
    <citation type="submission" date="2019-02" db="EMBL/GenBank/DDBJ databases">
        <title>Pedobacter sp. RP-1-13 sp. nov., isolated from Arctic soil.</title>
        <authorList>
            <person name="Dahal R.H."/>
        </authorList>
    </citation>
    <scope>NUCLEOTIDE SEQUENCE [LARGE SCALE GENOMIC DNA]</scope>
    <source>
        <strain evidence="10 11">RP-1-13</strain>
    </source>
</reference>
<dbReference type="OrthoDB" id="1451596at2"/>
<comment type="subcellular location">
    <subcellularLocation>
        <location evidence="1">Cell membrane</location>
        <topology evidence="1">Multi-pass membrane protein</topology>
    </subcellularLocation>
</comment>
<keyword evidence="4 7" id="KW-1133">Transmembrane helix</keyword>
<protein>
    <submittedName>
        <fullName evidence="10">ABC transporter permease</fullName>
    </submittedName>
</protein>
<dbReference type="GO" id="GO:0005886">
    <property type="term" value="C:plasma membrane"/>
    <property type="evidence" value="ECO:0007669"/>
    <property type="project" value="UniProtKB-SubCell"/>
</dbReference>
<dbReference type="Pfam" id="PF12704">
    <property type="entry name" value="MacB_PCD"/>
    <property type="match status" value="1"/>
</dbReference>
<dbReference type="GO" id="GO:0022857">
    <property type="term" value="F:transmembrane transporter activity"/>
    <property type="evidence" value="ECO:0007669"/>
    <property type="project" value="TreeGrafter"/>
</dbReference>
<feature type="transmembrane region" description="Helical" evidence="7">
    <location>
        <begin position="330"/>
        <end position="353"/>
    </location>
</feature>
<feature type="domain" description="MacB-like periplasmic core" evidence="9">
    <location>
        <begin position="428"/>
        <end position="634"/>
    </location>
</feature>
<name>A0A4R0MXI8_9SPHI</name>
<dbReference type="InterPro" id="IPR003838">
    <property type="entry name" value="ABC3_permease_C"/>
</dbReference>
<feature type="transmembrane region" description="Helical" evidence="7">
    <location>
        <begin position="21"/>
        <end position="43"/>
    </location>
</feature>
<evidence type="ECO:0000256" key="3">
    <source>
        <dbReference type="ARBA" id="ARBA00022692"/>
    </source>
</evidence>
<dbReference type="Pfam" id="PF02687">
    <property type="entry name" value="FtsX"/>
    <property type="match status" value="2"/>
</dbReference>
<evidence type="ECO:0000256" key="2">
    <source>
        <dbReference type="ARBA" id="ARBA00022475"/>
    </source>
</evidence>